<evidence type="ECO:0000313" key="3">
    <source>
        <dbReference type="Proteomes" id="UP000799779"/>
    </source>
</evidence>
<evidence type="ECO:0000256" key="1">
    <source>
        <dbReference type="SAM" id="Phobius"/>
    </source>
</evidence>
<feature type="non-terminal residue" evidence="2">
    <location>
        <position position="1"/>
    </location>
</feature>
<dbReference type="OrthoDB" id="3945378at2759"/>
<dbReference type="EMBL" id="ML977576">
    <property type="protein sequence ID" value="KAF2002761.1"/>
    <property type="molecule type" value="Genomic_DNA"/>
</dbReference>
<sequence>EAPSCGTVGNPDFYGLGIRVGIYLQWLTALLANRYLHDEIQPNLDTNTIFLLAISVATMLASVQQTATVPEIVVLLHLCFGFILSVLSVWGYRTRSTALVVAICVYSTWFWFSALDRLDDGECVHYGFTFAKVDVRGGIRHLYQALSLIAVVMYGILWLRELMIAALFFGITSIQITFKAIAVTWFCQQNDK</sequence>
<keyword evidence="1" id="KW-0472">Membrane</keyword>
<organism evidence="2 3">
    <name type="scientific">Amniculicola lignicola CBS 123094</name>
    <dbReference type="NCBI Taxonomy" id="1392246"/>
    <lineage>
        <taxon>Eukaryota</taxon>
        <taxon>Fungi</taxon>
        <taxon>Dikarya</taxon>
        <taxon>Ascomycota</taxon>
        <taxon>Pezizomycotina</taxon>
        <taxon>Dothideomycetes</taxon>
        <taxon>Pleosporomycetidae</taxon>
        <taxon>Pleosporales</taxon>
        <taxon>Amniculicolaceae</taxon>
        <taxon>Amniculicola</taxon>
    </lineage>
</organism>
<gene>
    <name evidence="2" type="ORF">P154DRAFT_417662</name>
</gene>
<reference evidence="2" key="1">
    <citation type="journal article" date="2020" name="Stud. Mycol.">
        <title>101 Dothideomycetes genomes: a test case for predicting lifestyles and emergence of pathogens.</title>
        <authorList>
            <person name="Haridas S."/>
            <person name="Albert R."/>
            <person name="Binder M."/>
            <person name="Bloem J."/>
            <person name="Labutti K."/>
            <person name="Salamov A."/>
            <person name="Andreopoulos B."/>
            <person name="Baker S."/>
            <person name="Barry K."/>
            <person name="Bills G."/>
            <person name="Bluhm B."/>
            <person name="Cannon C."/>
            <person name="Castanera R."/>
            <person name="Culley D."/>
            <person name="Daum C."/>
            <person name="Ezra D."/>
            <person name="Gonzalez J."/>
            <person name="Henrissat B."/>
            <person name="Kuo A."/>
            <person name="Liang C."/>
            <person name="Lipzen A."/>
            <person name="Lutzoni F."/>
            <person name="Magnuson J."/>
            <person name="Mondo S."/>
            <person name="Nolan M."/>
            <person name="Ohm R."/>
            <person name="Pangilinan J."/>
            <person name="Park H.-J."/>
            <person name="Ramirez L."/>
            <person name="Alfaro M."/>
            <person name="Sun H."/>
            <person name="Tritt A."/>
            <person name="Yoshinaga Y."/>
            <person name="Zwiers L.-H."/>
            <person name="Turgeon B."/>
            <person name="Goodwin S."/>
            <person name="Spatafora J."/>
            <person name="Crous P."/>
            <person name="Grigoriev I."/>
        </authorList>
    </citation>
    <scope>NUCLEOTIDE SEQUENCE</scope>
    <source>
        <strain evidence="2">CBS 123094</strain>
    </source>
</reference>
<keyword evidence="3" id="KW-1185">Reference proteome</keyword>
<keyword evidence="1" id="KW-0812">Transmembrane</keyword>
<feature type="transmembrane region" description="Helical" evidence="1">
    <location>
        <begin position="48"/>
        <end position="66"/>
    </location>
</feature>
<name>A0A6A5WRF1_9PLEO</name>
<protein>
    <submittedName>
        <fullName evidence="2">Uncharacterized protein</fullName>
    </submittedName>
</protein>
<feature type="transmembrane region" description="Helical" evidence="1">
    <location>
        <begin position="142"/>
        <end position="159"/>
    </location>
</feature>
<dbReference type="Proteomes" id="UP000799779">
    <property type="component" value="Unassembled WGS sequence"/>
</dbReference>
<feature type="non-terminal residue" evidence="2">
    <location>
        <position position="192"/>
    </location>
</feature>
<keyword evidence="1" id="KW-1133">Transmembrane helix</keyword>
<accession>A0A6A5WRF1</accession>
<dbReference type="AlphaFoldDB" id="A0A6A5WRF1"/>
<feature type="transmembrane region" description="Helical" evidence="1">
    <location>
        <begin position="166"/>
        <end position="186"/>
    </location>
</feature>
<feature type="transmembrane region" description="Helical" evidence="1">
    <location>
        <begin position="97"/>
        <end position="114"/>
    </location>
</feature>
<evidence type="ECO:0000313" key="2">
    <source>
        <dbReference type="EMBL" id="KAF2002761.1"/>
    </source>
</evidence>
<feature type="transmembrane region" description="Helical" evidence="1">
    <location>
        <begin position="16"/>
        <end position="36"/>
    </location>
</feature>
<feature type="transmembrane region" description="Helical" evidence="1">
    <location>
        <begin position="72"/>
        <end position="90"/>
    </location>
</feature>
<proteinExistence type="predicted"/>